<feature type="domain" description="CAAX prenyl protease 2/Lysostaphin resistance protein A-like" evidence="3">
    <location>
        <begin position="144"/>
        <end position="234"/>
    </location>
</feature>
<dbReference type="EC" id="3.4.24.-" evidence="4"/>
<evidence type="ECO:0000259" key="3">
    <source>
        <dbReference type="Pfam" id="PF02517"/>
    </source>
</evidence>
<dbReference type="EMBL" id="CP075896">
    <property type="protein sequence ID" value="QWB28295.1"/>
    <property type="molecule type" value="Genomic_DNA"/>
</dbReference>
<feature type="transmembrane region" description="Helical" evidence="2">
    <location>
        <begin position="134"/>
        <end position="154"/>
    </location>
</feature>
<organism evidence="4 5">
    <name type="scientific">Streptomyces koelreuteriae</name>
    <dbReference type="NCBI Taxonomy" id="2838015"/>
    <lineage>
        <taxon>Bacteria</taxon>
        <taxon>Bacillati</taxon>
        <taxon>Actinomycetota</taxon>
        <taxon>Actinomycetes</taxon>
        <taxon>Kitasatosporales</taxon>
        <taxon>Streptomycetaceae</taxon>
        <taxon>Streptomyces</taxon>
    </lineage>
</organism>
<keyword evidence="4" id="KW-0378">Hydrolase</keyword>
<gene>
    <name evidence="4" type="ORF">KJK29_17245</name>
</gene>
<feature type="transmembrane region" description="Helical" evidence="2">
    <location>
        <begin position="100"/>
        <end position="122"/>
    </location>
</feature>
<evidence type="ECO:0000256" key="2">
    <source>
        <dbReference type="SAM" id="Phobius"/>
    </source>
</evidence>
<feature type="region of interest" description="Disordered" evidence="1">
    <location>
        <begin position="326"/>
        <end position="353"/>
    </location>
</feature>
<feature type="transmembrane region" description="Helical" evidence="2">
    <location>
        <begin position="223"/>
        <end position="243"/>
    </location>
</feature>
<accession>A0ABX8G3X8</accession>
<dbReference type="Proteomes" id="UP000679629">
    <property type="component" value="Chromosome"/>
</dbReference>
<sequence>MDRRTGRHRRWRPLVGTLLFCFAYLVVVLLLIAGTYVFGAMADAPELPDGGPDFGLVGNTALELTSIAIALPLVLLAVLWPGRRPAGTVSSVAGRVRWRWLGWCLLAAVLPVALLTGTAFFLPEGETGSAESAVWVGWGSFLTSLAVLAVFVPLQAAAEEYVFRGWLTQAVGSLVRSPWIVVLPQAVLFAAAHGWGTRWGFIGLMVFGVVAGWLTIRTGGLEAAIALHVLNNLVAFGTLAAIVDGLASDETAADSPWSLALADVVTTLMYAALVLWLARRHQPQRLAPPMPVPVPVPPFGPPPPYAPYSPYPPYVMPYGAVPGHPYGGQGGVAPAPPGTGTAPQGDVPPAPGP</sequence>
<evidence type="ECO:0000313" key="5">
    <source>
        <dbReference type="Proteomes" id="UP000679629"/>
    </source>
</evidence>
<protein>
    <submittedName>
        <fullName evidence="4">CPBP family intramembrane metalloprotease</fullName>
        <ecNumber evidence="4">3.4.24.-</ecNumber>
    </submittedName>
</protein>
<feature type="transmembrane region" description="Helical" evidence="2">
    <location>
        <begin position="255"/>
        <end position="278"/>
    </location>
</feature>
<keyword evidence="4" id="KW-0482">Metalloprotease</keyword>
<dbReference type="Pfam" id="PF02517">
    <property type="entry name" value="Rce1-like"/>
    <property type="match status" value="1"/>
</dbReference>
<keyword evidence="5" id="KW-1185">Reference proteome</keyword>
<feature type="transmembrane region" description="Helical" evidence="2">
    <location>
        <begin position="12"/>
        <end position="41"/>
    </location>
</feature>
<feature type="transmembrane region" description="Helical" evidence="2">
    <location>
        <begin position="61"/>
        <end position="80"/>
    </location>
</feature>
<feature type="transmembrane region" description="Helical" evidence="2">
    <location>
        <begin position="166"/>
        <end position="192"/>
    </location>
</feature>
<evidence type="ECO:0000256" key="1">
    <source>
        <dbReference type="SAM" id="MobiDB-lite"/>
    </source>
</evidence>
<keyword evidence="2" id="KW-0472">Membrane</keyword>
<name>A0ABX8G3X8_9ACTN</name>
<keyword evidence="2" id="KW-0812">Transmembrane</keyword>
<proteinExistence type="predicted"/>
<feature type="transmembrane region" description="Helical" evidence="2">
    <location>
        <begin position="198"/>
        <end position="216"/>
    </location>
</feature>
<dbReference type="GO" id="GO:0008237">
    <property type="term" value="F:metallopeptidase activity"/>
    <property type="evidence" value="ECO:0007669"/>
    <property type="project" value="UniProtKB-KW"/>
</dbReference>
<evidence type="ECO:0000313" key="4">
    <source>
        <dbReference type="EMBL" id="QWB28295.1"/>
    </source>
</evidence>
<keyword evidence="4" id="KW-0645">Protease</keyword>
<reference evidence="5" key="1">
    <citation type="submission" date="2021-05" db="EMBL/GenBank/DDBJ databases">
        <title>Direct Submission.</title>
        <authorList>
            <person name="Li K."/>
            <person name="Gao J."/>
        </authorList>
    </citation>
    <scope>NUCLEOTIDE SEQUENCE [LARGE SCALE GENOMIC DNA]</scope>
    <source>
        <strain evidence="5">MG62</strain>
    </source>
</reference>
<dbReference type="InterPro" id="IPR003675">
    <property type="entry name" value="Rce1/LyrA-like_dom"/>
</dbReference>
<keyword evidence="2" id="KW-1133">Transmembrane helix</keyword>